<evidence type="ECO:0000256" key="1">
    <source>
        <dbReference type="ARBA" id="ARBA00004123"/>
    </source>
</evidence>
<keyword evidence="8" id="KW-0539">Nucleus</keyword>
<feature type="coiled-coil region" evidence="10">
    <location>
        <begin position="107"/>
        <end position="234"/>
    </location>
</feature>
<keyword evidence="9" id="KW-0131">Cell cycle</keyword>
<dbReference type="Proteomes" id="UP001210925">
    <property type="component" value="Unassembled WGS sequence"/>
</dbReference>
<dbReference type="PANTHER" id="PTHR18937:SF12">
    <property type="entry name" value="STRUCTURAL MAINTENANCE OF CHROMOSOMES PROTEIN"/>
    <property type="match status" value="1"/>
</dbReference>
<dbReference type="GO" id="GO:0007062">
    <property type="term" value="P:sister chromatid cohesion"/>
    <property type="evidence" value="ECO:0007669"/>
    <property type="project" value="InterPro"/>
</dbReference>
<evidence type="ECO:0000256" key="7">
    <source>
        <dbReference type="ARBA" id="ARBA00023054"/>
    </source>
</evidence>
<feature type="coiled-coil region" evidence="10">
    <location>
        <begin position="734"/>
        <end position="831"/>
    </location>
</feature>
<dbReference type="EMBL" id="JADGKB010000001">
    <property type="protein sequence ID" value="KAJ3262530.1"/>
    <property type="molecule type" value="Genomic_DNA"/>
</dbReference>
<dbReference type="Pfam" id="PF02463">
    <property type="entry name" value="SMC_N"/>
    <property type="match status" value="1"/>
</dbReference>
<dbReference type="GO" id="GO:0016887">
    <property type="term" value="F:ATP hydrolysis activity"/>
    <property type="evidence" value="ECO:0007669"/>
    <property type="project" value="InterPro"/>
</dbReference>
<feature type="coiled-coil region" evidence="10">
    <location>
        <begin position="573"/>
        <end position="667"/>
    </location>
</feature>
<dbReference type="Gene3D" id="3.30.70.1620">
    <property type="match status" value="1"/>
</dbReference>
<evidence type="ECO:0000256" key="8">
    <source>
        <dbReference type="ARBA" id="ARBA00023242"/>
    </source>
</evidence>
<name>A0AAD5UMS8_9FUNG</name>
<accession>A0AAD5UMS8</accession>
<dbReference type="Gene3D" id="3.40.50.300">
    <property type="entry name" value="P-loop containing nucleotide triphosphate hydrolases"/>
    <property type="match status" value="2"/>
</dbReference>
<dbReference type="InterPro" id="IPR003395">
    <property type="entry name" value="RecF/RecN/SMC_N"/>
</dbReference>
<dbReference type="PIRSF" id="PIRSF005719">
    <property type="entry name" value="SMC"/>
    <property type="match status" value="1"/>
</dbReference>
<reference evidence="12" key="1">
    <citation type="submission" date="2020-05" db="EMBL/GenBank/DDBJ databases">
        <title>Phylogenomic resolution of chytrid fungi.</title>
        <authorList>
            <person name="Stajich J.E."/>
            <person name="Amses K."/>
            <person name="Simmons R."/>
            <person name="Seto K."/>
            <person name="Myers J."/>
            <person name="Bonds A."/>
            <person name="Quandt C.A."/>
            <person name="Barry K."/>
            <person name="Liu P."/>
            <person name="Grigoriev I."/>
            <person name="Longcore J.E."/>
            <person name="James T.Y."/>
        </authorList>
    </citation>
    <scope>NUCLEOTIDE SEQUENCE</scope>
    <source>
        <strain evidence="12">PLAUS21</strain>
    </source>
</reference>
<dbReference type="Gene3D" id="1.10.287.1490">
    <property type="match status" value="1"/>
</dbReference>
<feature type="coiled-coil region" evidence="10">
    <location>
        <begin position="887"/>
        <end position="955"/>
    </location>
</feature>
<feature type="coiled-coil region" evidence="10">
    <location>
        <begin position="351"/>
        <end position="386"/>
    </location>
</feature>
<keyword evidence="6" id="KW-0498">Mitosis</keyword>
<dbReference type="InterPro" id="IPR027417">
    <property type="entry name" value="P-loop_NTPase"/>
</dbReference>
<protein>
    <submittedName>
        <fullName evidence="12">Structural maintenance of chromosomes protein 1</fullName>
    </submittedName>
</protein>
<dbReference type="GO" id="GO:0003677">
    <property type="term" value="F:DNA binding"/>
    <property type="evidence" value="ECO:0007669"/>
    <property type="project" value="TreeGrafter"/>
</dbReference>
<dbReference type="AlphaFoldDB" id="A0AAD5UMS8"/>
<dbReference type="SUPFAM" id="SSF75553">
    <property type="entry name" value="Smc hinge domain"/>
    <property type="match status" value="1"/>
</dbReference>
<dbReference type="InterPro" id="IPR036277">
    <property type="entry name" value="SMC_hinge_sf"/>
</dbReference>
<keyword evidence="5" id="KW-0132">Cell division</keyword>
<dbReference type="InterPro" id="IPR024704">
    <property type="entry name" value="SMC"/>
</dbReference>
<dbReference type="Gene3D" id="1.20.1060.20">
    <property type="match status" value="1"/>
</dbReference>
<evidence type="ECO:0000256" key="2">
    <source>
        <dbReference type="ARBA" id="ARBA00004286"/>
    </source>
</evidence>
<keyword evidence="7 10" id="KW-0175">Coiled coil</keyword>
<feature type="domain" description="SMC hinge" evidence="11">
    <location>
        <begin position="426"/>
        <end position="541"/>
    </location>
</feature>
<evidence type="ECO:0000256" key="6">
    <source>
        <dbReference type="ARBA" id="ARBA00022776"/>
    </source>
</evidence>
<dbReference type="CDD" id="cd03275">
    <property type="entry name" value="ABC_SMC1_euk"/>
    <property type="match status" value="1"/>
</dbReference>
<dbReference type="Pfam" id="PF06470">
    <property type="entry name" value="SMC_hinge"/>
    <property type="match status" value="1"/>
</dbReference>
<evidence type="ECO:0000256" key="9">
    <source>
        <dbReference type="ARBA" id="ARBA00023306"/>
    </source>
</evidence>
<feature type="coiled-coil region" evidence="10">
    <location>
        <begin position="268"/>
        <end position="295"/>
    </location>
</feature>
<evidence type="ECO:0000313" key="13">
    <source>
        <dbReference type="Proteomes" id="UP001210925"/>
    </source>
</evidence>
<organism evidence="12 13">
    <name type="scientific">Boothiomyces macroporosus</name>
    <dbReference type="NCBI Taxonomy" id="261099"/>
    <lineage>
        <taxon>Eukaryota</taxon>
        <taxon>Fungi</taxon>
        <taxon>Fungi incertae sedis</taxon>
        <taxon>Chytridiomycota</taxon>
        <taxon>Chytridiomycota incertae sedis</taxon>
        <taxon>Chytridiomycetes</taxon>
        <taxon>Rhizophydiales</taxon>
        <taxon>Terramycetaceae</taxon>
        <taxon>Boothiomyces</taxon>
    </lineage>
</organism>
<dbReference type="InterPro" id="IPR010935">
    <property type="entry name" value="SMC_hinge"/>
</dbReference>
<dbReference type="GO" id="GO:0005524">
    <property type="term" value="F:ATP binding"/>
    <property type="evidence" value="ECO:0007669"/>
    <property type="project" value="InterPro"/>
</dbReference>
<evidence type="ECO:0000259" key="11">
    <source>
        <dbReference type="SMART" id="SM00968"/>
    </source>
</evidence>
<evidence type="ECO:0000256" key="10">
    <source>
        <dbReference type="SAM" id="Coils"/>
    </source>
</evidence>
<dbReference type="PANTHER" id="PTHR18937">
    <property type="entry name" value="STRUCTURAL MAINTENANCE OF CHROMOSOMES SMC FAMILY MEMBER"/>
    <property type="match status" value="1"/>
</dbReference>
<comment type="subcellular location">
    <subcellularLocation>
        <location evidence="2">Chromosome</location>
    </subcellularLocation>
    <subcellularLocation>
        <location evidence="1">Nucleus</location>
    </subcellularLocation>
</comment>
<dbReference type="GO" id="GO:0051301">
    <property type="term" value="P:cell division"/>
    <property type="evidence" value="ECO:0007669"/>
    <property type="project" value="UniProtKB-KW"/>
</dbReference>
<evidence type="ECO:0000256" key="4">
    <source>
        <dbReference type="ARBA" id="ARBA00022454"/>
    </source>
</evidence>
<evidence type="ECO:0000256" key="5">
    <source>
        <dbReference type="ARBA" id="ARBA00022618"/>
    </source>
</evidence>
<proteinExistence type="inferred from homology"/>
<dbReference type="InterPro" id="IPR028468">
    <property type="entry name" value="Smc1_ABC"/>
</dbReference>
<dbReference type="SUPFAM" id="SSF52540">
    <property type="entry name" value="P-loop containing nucleoside triphosphate hydrolases"/>
    <property type="match status" value="1"/>
</dbReference>
<keyword evidence="13" id="KW-1185">Reference proteome</keyword>
<gene>
    <name evidence="12" type="primary">SMC1</name>
    <name evidence="12" type="ORF">HK103_000059</name>
</gene>
<comment type="similarity">
    <text evidence="3">Belongs to the SMC family. SMC1 subfamily.</text>
</comment>
<dbReference type="SMART" id="SM00968">
    <property type="entry name" value="SMC_hinge"/>
    <property type="match status" value="1"/>
</dbReference>
<sequence length="1118" mass="129619">MDAISFVLGIKTNQLRSAQLQELIYNDGIQDECYVSCVLDTDEGDLTFKRIVQGNSSVYKINDKTTTFANYLKVLGDQDILVKARNFLISSQSPKDLTRLIEQISGSLEYKQEYEQLKQEMQKSLENTNLNYNKKKNINIQLKQYKEQEREMKKYQNLISKKQDQIVLLHLWKLYHLEQRLKQNSTALEKELESKEKLEGQLTNTKRKELTQQQAKYQKQVLLYEKKINTANQELKQLSMVNLIQEQKHLSSLVAKSKQSLSDLLSNQKTKTQDLAQLKKDLDNIAKKMDELNQDDIQLNPEQLAVYQQKKQEIESNLALEYLKVKNIKTRLKTLKETDKPIDFTVLTDEKRLLEKNLAKVSKESKQQEKSELESERKMLAQKEIQIHEKLEVVQNKLLQAKQEEKSTRHKKKLKEAIDSLRTLFPGFKGKIIDLCKPNQRKYDQAVSVIMGKQMDSVVVDTEKTAIECINYLKEQRLEKLTFIPLDTISTKPIHDKYRNYNGAKLAIDVLQYLPVYEKAIKYVVSNTMISEDLSVAKHLAFDKSVKVVLLEGTVFHKTGMITGGSGDASSSKRWQEKEVEELLAKKQQYMDDLLDIQTRKRKLQDEDSFDTEGLLRKIESFQEEALILTSKISDKTKELEELQKKQEEYERDQEIKKKTIIDLQNEMHEIDDHIKAQEIMVFKEFCQDTGIEDIRAYHQIYSDSLQKSVETRLEYQTAKIKLENMILFDEKRLQDLDHRIKHTQETAASLESRLQKVEGDISKFEQKINGIREKIDGFTTDLQAAKNGLNSIVSEMEAFKQKNSEIETEIQATNKSISKREAQLELLKAEKIAILRSCKLQEVDIPLVDSSLKNLALAEFNPAFDADVDMQEITVDYAELSNEFKKDGSEQFLEQIEQNLKDIQDEIERLAPSIRTSERMDEINHKLKETNLEFEEARNEAKEAKEKFEEIKKQRYTLFHRCYTHIADTIDDIYKELTKSANVPVGGTAYLSLEDSDEPYNDGIKYHAMPPMKRFREMELLSGGEKTIVSLALLFAIHSYQPSPFFILDEVDAALDNTNVQKVLNYIKKQKGPSFQFIVISLKSGFYQDSDSLVGIYKDIGEGTSKTMTLDLTKYEN</sequence>
<comment type="caution">
    <text evidence="12">The sequence shown here is derived from an EMBL/GenBank/DDBJ whole genome shotgun (WGS) entry which is preliminary data.</text>
</comment>
<evidence type="ECO:0000313" key="12">
    <source>
        <dbReference type="EMBL" id="KAJ3262530.1"/>
    </source>
</evidence>
<evidence type="ECO:0000256" key="3">
    <source>
        <dbReference type="ARBA" id="ARBA00005597"/>
    </source>
</evidence>
<dbReference type="GO" id="GO:0008278">
    <property type="term" value="C:cohesin complex"/>
    <property type="evidence" value="ECO:0007669"/>
    <property type="project" value="InterPro"/>
</dbReference>
<dbReference type="GO" id="GO:0005634">
    <property type="term" value="C:nucleus"/>
    <property type="evidence" value="ECO:0007669"/>
    <property type="project" value="UniProtKB-SubCell"/>
</dbReference>
<keyword evidence="4" id="KW-0158">Chromosome</keyword>